<evidence type="ECO:0000313" key="1">
    <source>
        <dbReference type="EMBL" id="KAG8189717.1"/>
    </source>
</evidence>
<dbReference type="Proteomes" id="UP000827092">
    <property type="component" value="Unassembled WGS sequence"/>
</dbReference>
<keyword evidence="2" id="KW-1185">Reference proteome</keyword>
<dbReference type="AlphaFoldDB" id="A0AAV6UZ47"/>
<gene>
    <name evidence="1" type="ORF">JTE90_022529</name>
</gene>
<accession>A0AAV6UZ47</accession>
<name>A0AAV6UZ47_9ARAC</name>
<protein>
    <submittedName>
        <fullName evidence="1">Uncharacterized protein</fullName>
    </submittedName>
</protein>
<reference evidence="1 2" key="1">
    <citation type="journal article" date="2022" name="Nat. Ecol. Evol.">
        <title>A masculinizing supergene underlies an exaggerated male reproductive morph in a spider.</title>
        <authorList>
            <person name="Hendrickx F."/>
            <person name="De Corte Z."/>
            <person name="Sonet G."/>
            <person name="Van Belleghem S.M."/>
            <person name="Kostlbacher S."/>
            <person name="Vangestel C."/>
        </authorList>
    </citation>
    <scope>NUCLEOTIDE SEQUENCE [LARGE SCALE GENOMIC DNA]</scope>
    <source>
        <strain evidence="1">W744_W776</strain>
    </source>
</reference>
<evidence type="ECO:0000313" key="2">
    <source>
        <dbReference type="Proteomes" id="UP000827092"/>
    </source>
</evidence>
<dbReference type="EMBL" id="JAFNEN010000207">
    <property type="protein sequence ID" value="KAG8189717.1"/>
    <property type="molecule type" value="Genomic_DNA"/>
</dbReference>
<sequence>MRRQESHREESPLHFSLKGNQKTAILKNRVLIGGRARKMPPRRGQRGCRQVPTCHNLPGSTSMEYGATALVSGVTWLLYWTTLQANFAYDDR</sequence>
<comment type="caution">
    <text evidence="1">The sequence shown here is derived from an EMBL/GenBank/DDBJ whole genome shotgun (WGS) entry which is preliminary data.</text>
</comment>
<proteinExistence type="predicted"/>
<organism evidence="1 2">
    <name type="scientific">Oedothorax gibbosus</name>
    <dbReference type="NCBI Taxonomy" id="931172"/>
    <lineage>
        <taxon>Eukaryota</taxon>
        <taxon>Metazoa</taxon>
        <taxon>Ecdysozoa</taxon>
        <taxon>Arthropoda</taxon>
        <taxon>Chelicerata</taxon>
        <taxon>Arachnida</taxon>
        <taxon>Araneae</taxon>
        <taxon>Araneomorphae</taxon>
        <taxon>Entelegynae</taxon>
        <taxon>Araneoidea</taxon>
        <taxon>Linyphiidae</taxon>
        <taxon>Erigoninae</taxon>
        <taxon>Oedothorax</taxon>
    </lineage>
</organism>